<dbReference type="GeneTree" id="ENSGT00840000130327"/>
<keyword evidence="4" id="KW-1185">Reference proteome</keyword>
<dbReference type="eggNOG" id="ENOG502TDZS">
    <property type="taxonomic scope" value="Eukaryota"/>
</dbReference>
<dbReference type="Ensembl" id="ENSMUST00000107318.2">
    <property type="protein sequence ID" value="ENSMUSP00000102939.2"/>
    <property type="gene ID" value="ENSMUSG00000096333.8"/>
</dbReference>
<reference evidence="2" key="3">
    <citation type="submission" date="2025-05" db="UniProtKB">
        <authorList>
            <consortium name="Ensembl"/>
        </authorList>
    </citation>
    <scope>IDENTIFICATION</scope>
    <source>
        <strain evidence="2">C57BL/6J</strain>
    </source>
</reference>
<dbReference type="PANTHER" id="PTHR31512">
    <property type="entry name" value="GENE 12569-RELATED"/>
    <property type="match status" value="1"/>
</dbReference>
<protein>
    <submittedName>
        <fullName evidence="2">Myb/SANT DNA binding domain containing 5 family member 10</fullName>
    </submittedName>
    <submittedName>
        <fullName evidence="3">Myb/SANT DNA binding domain containing 5 family member 7</fullName>
    </submittedName>
</protein>
<dbReference type="VEuPathDB" id="HostDB:ENSMUSG00000096333"/>
<sequence length="232" mass="26629">MQREDNRVQSVRSDKEANRRRRLRQEGQSSSGPCDSPWTEDEIWILLQEWAMVEYELGDPGNKMHAKAKSLSRRLSNRGLRKSKNSCLDVMVKMKDLHTRLCNERPRAYRLYSTYEWILYEILGHPRSQGGYVPGALYNWSGYHRPSSSPQTPMVMPSPVYQPWDYGMSASSGQLHGNPSLIMSSQDSLVPRWDAWNATYPLPVQHVLLASLSGDNNFQLAWSPRDESSSPQ</sequence>
<dbReference type="AlphaFoldDB" id="A2BEI5"/>
<dbReference type="SMR" id="A2BEI5"/>
<dbReference type="Bgee" id="ENSMUSG00000096333">
    <property type="expression patterns" value="Expressed in secondary oocyte and 3 other cell types or tissues"/>
</dbReference>
<reference evidence="2" key="2">
    <citation type="journal article" date="2011" name="PLoS Biol.">
        <title>Modernizing reference genome assemblies.</title>
        <authorList>
            <person name="Church D.M."/>
            <person name="Schneider V.A."/>
            <person name="Graves T."/>
            <person name="Auger K."/>
            <person name="Cunningham F."/>
            <person name="Bouk N."/>
            <person name="Chen H.C."/>
            <person name="Agarwala R."/>
            <person name="McLaren W.M."/>
            <person name="Ritchie G.R."/>
            <person name="Albracht D."/>
            <person name="Kremitzki M."/>
            <person name="Rock S."/>
            <person name="Kotkiewicz H."/>
            <person name="Kremitzki C."/>
            <person name="Wollam A."/>
            <person name="Trani L."/>
            <person name="Fulton L."/>
            <person name="Fulton R."/>
            <person name="Matthews L."/>
            <person name="Whitehead S."/>
            <person name="Chow W."/>
            <person name="Torrance J."/>
            <person name="Dunn M."/>
            <person name="Harden G."/>
            <person name="Threadgold G."/>
            <person name="Wood J."/>
            <person name="Collins J."/>
            <person name="Heath P."/>
            <person name="Griffiths G."/>
            <person name="Pelan S."/>
            <person name="Grafham D."/>
            <person name="Eichler E.E."/>
            <person name="Weinstock G."/>
            <person name="Mardis E.R."/>
            <person name="Wilson R.K."/>
            <person name="Howe K."/>
            <person name="Flicek P."/>
            <person name="Hubbard T."/>
        </authorList>
    </citation>
    <scope>NUCLEOTIDE SEQUENCE [LARGE SCALE GENOMIC DNA]</scope>
    <source>
        <strain evidence="2">C57BL/6J</strain>
    </source>
</reference>
<dbReference type="VEuPathDB" id="HostDB:ENSMUSG00000096530"/>
<dbReference type="Ensembl" id="ENSMUST00000107326.2">
    <property type="protein sequence ID" value="ENSMUSP00000102948.2"/>
    <property type="gene ID" value="ENSMUSG00000096530.8"/>
</dbReference>
<reference evidence="2 4" key="1">
    <citation type="journal article" date="2009" name="PLoS Biol.">
        <title>Lineage-specific biology revealed by a finished genome assembly of the mouse.</title>
        <authorList>
            <consortium name="Mouse Genome Sequencing Consortium"/>
            <person name="Church D.M."/>
            <person name="Goodstadt L."/>
            <person name="Hillier L.W."/>
            <person name="Zody M.C."/>
            <person name="Goldstein S."/>
            <person name="She X."/>
            <person name="Bult C.J."/>
            <person name="Agarwala R."/>
            <person name="Cherry J.L."/>
            <person name="DiCuccio M."/>
            <person name="Hlavina W."/>
            <person name="Kapustin Y."/>
            <person name="Meric P."/>
            <person name="Maglott D."/>
            <person name="Birtle Z."/>
            <person name="Marques A.C."/>
            <person name="Graves T."/>
            <person name="Zhou S."/>
            <person name="Teague B."/>
            <person name="Potamousis K."/>
            <person name="Churas C."/>
            <person name="Place M."/>
            <person name="Herschleb J."/>
            <person name="Runnheim R."/>
            <person name="Forrest D."/>
            <person name="Amos-Landgraf J."/>
            <person name="Schwartz D.C."/>
            <person name="Cheng Z."/>
            <person name="Lindblad-Toh K."/>
            <person name="Eichler E.E."/>
            <person name="Ponting C.P."/>
        </authorList>
    </citation>
    <scope>NUCLEOTIDE SEQUENCE [LARGE SCALE GENOMIC DNA]</scope>
    <source>
        <strain evidence="2 4">C57BL/6J</strain>
    </source>
</reference>
<dbReference type="MGI" id="MGI:3702126">
    <property type="gene designation" value="Msantd5f10"/>
</dbReference>
<evidence type="ECO:0000313" key="3">
    <source>
        <dbReference type="Ensembl" id="ENSMUSP00000102948.2"/>
    </source>
</evidence>
<dbReference type="PANTHER" id="PTHR31512:SF0">
    <property type="entry name" value="NOVEL PROTEIN-RELATED"/>
    <property type="match status" value="1"/>
</dbReference>
<dbReference type="Proteomes" id="UP000000589">
    <property type="component" value="Chromosome 4"/>
</dbReference>
<feature type="region of interest" description="Disordered" evidence="1">
    <location>
        <begin position="1"/>
        <end position="37"/>
    </location>
</feature>
<feature type="compositionally biased region" description="Basic and acidic residues" evidence="1">
    <location>
        <begin position="1"/>
        <end position="17"/>
    </location>
</feature>
<gene>
    <name evidence="3" type="primary">Msantd5f7</name>
    <name evidence="2" type="synonym">Msantd5f10</name>
</gene>
<name>A2BEI5_MOUSE</name>
<dbReference type="PaxDb" id="10090-ENSMUSP00000102948"/>
<organism evidence="2 4">
    <name type="scientific">Mus musculus</name>
    <name type="common">Mouse</name>
    <dbReference type="NCBI Taxonomy" id="10090"/>
    <lineage>
        <taxon>Eukaryota</taxon>
        <taxon>Metazoa</taxon>
        <taxon>Chordata</taxon>
        <taxon>Craniata</taxon>
        <taxon>Vertebrata</taxon>
        <taxon>Euteleostomi</taxon>
        <taxon>Mammalia</taxon>
        <taxon>Eutheria</taxon>
        <taxon>Euarchontoglires</taxon>
        <taxon>Glires</taxon>
        <taxon>Rodentia</taxon>
        <taxon>Myomorpha</taxon>
        <taxon>Muroidea</taxon>
        <taxon>Muridae</taxon>
        <taxon>Murinae</taxon>
        <taxon>Mus</taxon>
        <taxon>Mus</taxon>
    </lineage>
</organism>
<dbReference type="HOGENOM" id="CLU_1214434_0_0_1"/>
<accession>A2BEI5</accession>
<dbReference type="MGI" id="MGI:3702099">
    <property type="gene designation" value="Msantd5f7"/>
</dbReference>
<evidence type="ECO:0000256" key="1">
    <source>
        <dbReference type="SAM" id="MobiDB-lite"/>
    </source>
</evidence>
<proteinExistence type="predicted"/>
<evidence type="ECO:0000313" key="2">
    <source>
        <dbReference type="Ensembl" id="ENSMUSP00000102939.2"/>
    </source>
</evidence>
<evidence type="ECO:0000313" key="4">
    <source>
        <dbReference type="Proteomes" id="UP000000589"/>
    </source>
</evidence>